<dbReference type="InterPro" id="IPR003690">
    <property type="entry name" value="MTERF"/>
</dbReference>
<reference evidence="4" key="5">
    <citation type="journal article" date="2021" name="G3 (Bethesda)">
        <title>Aegilops tauschii genome assembly Aet v5.0 features greater sequence contiguity and improved annotation.</title>
        <authorList>
            <person name="Wang L."/>
            <person name="Zhu T."/>
            <person name="Rodriguez J.C."/>
            <person name="Deal K.R."/>
            <person name="Dubcovsky J."/>
            <person name="McGuire P.E."/>
            <person name="Lux T."/>
            <person name="Spannagl M."/>
            <person name="Mayer K.F.X."/>
            <person name="Baldrich P."/>
            <person name="Meyers B.C."/>
            <person name="Huo N."/>
            <person name="Gu Y.Q."/>
            <person name="Zhou H."/>
            <person name="Devos K.M."/>
            <person name="Bennetzen J.L."/>
            <person name="Unver T."/>
            <person name="Budak H."/>
            <person name="Gulick P.J."/>
            <person name="Galiba G."/>
            <person name="Kalapos B."/>
            <person name="Nelson D.R."/>
            <person name="Li P."/>
            <person name="You F.M."/>
            <person name="Luo M.C."/>
            <person name="Dvorak J."/>
        </authorList>
    </citation>
    <scope>NUCLEOTIDE SEQUENCE [LARGE SCALE GENOMIC DNA]</scope>
    <source>
        <strain evidence="4">cv. AL8/78</strain>
    </source>
</reference>
<evidence type="ECO:0000313" key="5">
    <source>
        <dbReference type="Proteomes" id="UP000015105"/>
    </source>
</evidence>
<dbReference type="GO" id="GO:0006353">
    <property type="term" value="P:DNA-templated transcription termination"/>
    <property type="evidence" value="ECO:0007669"/>
    <property type="project" value="UniProtKB-KW"/>
</dbReference>
<evidence type="ECO:0000313" key="4">
    <source>
        <dbReference type="EnsemblPlants" id="AET7Gv20605800.1"/>
    </source>
</evidence>
<dbReference type="Proteomes" id="UP000015105">
    <property type="component" value="Chromosome 7D"/>
</dbReference>
<organism evidence="4 5">
    <name type="scientific">Aegilops tauschii subsp. strangulata</name>
    <name type="common">Goatgrass</name>
    <dbReference type="NCBI Taxonomy" id="200361"/>
    <lineage>
        <taxon>Eukaryota</taxon>
        <taxon>Viridiplantae</taxon>
        <taxon>Streptophyta</taxon>
        <taxon>Embryophyta</taxon>
        <taxon>Tracheophyta</taxon>
        <taxon>Spermatophyta</taxon>
        <taxon>Magnoliopsida</taxon>
        <taxon>Liliopsida</taxon>
        <taxon>Poales</taxon>
        <taxon>Poaceae</taxon>
        <taxon>BOP clade</taxon>
        <taxon>Pooideae</taxon>
        <taxon>Triticodae</taxon>
        <taxon>Triticeae</taxon>
        <taxon>Triticinae</taxon>
        <taxon>Aegilops</taxon>
    </lineage>
</organism>
<dbReference type="RefSeq" id="XP_020146465.1">
    <property type="nucleotide sequence ID" value="XM_020290876.4"/>
</dbReference>
<keyword evidence="2" id="KW-0804">Transcription</keyword>
<reference evidence="4" key="3">
    <citation type="journal article" date="2017" name="Nature">
        <title>Genome sequence of the progenitor of the wheat D genome Aegilops tauschii.</title>
        <authorList>
            <person name="Luo M.C."/>
            <person name="Gu Y.Q."/>
            <person name="Puiu D."/>
            <person name="Wang H."/>
            <person name="Twardziok S.O."/>
            <person name="Deal K.R."/>
            <person name="Huo N."/>
            <person name="Zhu T."/>
            <person name="Wang L."/>
            <person name="Wang Y."/>
            <person name="McGuire P.E."/>
            <person name="Liu S."/>
            <person name="Long H."/>
            <person name="Ramasamy R.K."/>
            <person name="Rodriguez J.C."/>
            <person name="Van S.L."/>
            <person name="Yuan L."/>
            <person name="Wang Z."/>
            <person name="Xia Z."/>
            <person name="Xiao L."/>
            <person name="Anderson O.D."/>
            <person name="Ouyang S."/>
            <person name="Liang Y."/>
            <person name="Zimin A.V."/>
            <person name="Pertea G."/>
            <person name="Qi P."/>
            <person name="Bennetzen J.L."/>
            <person name="Dai X."/>
            <person name="Dawson M.W."/>
            <person name="Muller H.G."/>
            <person name="Kugler K."/>
            <person name="Rivarola-Duarte L."/>
            <person name="Spannagl M."/>
            <person name="Mayer K.F.X."/>
            <person name="Lu F.H."/>
            <person name="Bevan M.W."/>
            <person name="Leroy P."/>
            <person name="Li P."/>
            <person name="You F.M."/>
            <person name="Sun Q."/>
            <person name="Liu Z."/>
            <person name="Lyons E."/>
            <person name="Wicker T."/>
            <person name="Salzberg S.L."/>
            <person name="Devos K.M."/>
            <person name="Dvorak J."/>
        </authorList>
    </citation>
    <scope>NUCLEOTIDE SEQUENCE [LARGE SCALE GENOMIC DNA]</scope>
    <source>
        <strain evidence="4">cv. AL8/78</strain>
    </source>
</reference>
<keyword evidence="3" id="KW-0809">Transit peptide</keyword>
<dbReference type="OrthoDB" id="764594at2759"/>
<dbReference type="AlphaFoldDB" id="A0A453RJN4"/>
<dbReference type="GeneID" id="109731699"/>
<dbReference type="Pfam" id="PF02536">
    <property type="entry name" value="mTERF"/>
    <property type="match status" value="3"/>
</dbReference>
<accession>A0A453RJN4</accession>
<proteinExistence type="inferred from homology"/>
<dbReference type="PANTHER" id="PTHR13068:SF103">
    <property type="entry name" value="MITOCHONDRIAL TRANSCRIPTION TERMINATION FACTOR FAMILY PROTEIN"/>
    <property type="match status" value="1"/>
</dbReference>
<keyword evidence="2" id="KW-0805">Transcription regulation</keyword>
<evidence type="ECO:0000256" key="1">
    <source>
        <dbReference type="ARBA" id="ARBA00007692"/>
    </source>
</evidence>
<reference evidence="5" key="1">
    <citation type="journal article" date="2014" name="Science">
        <title>Ancient hybridizations among the ancestral genomes of bread wheat.</title>
        <authorList>
            <consortium name="International Wheat Genome Sequencing Consortium,"/>
            <person name="Marcussen T."/>
            <person name="Sandve S.R."/>
            <person name="Heier L."/>
            <person name="Spannagl M."/>
            <person name="Pfeifer M."/>
            <person name="Jakobsen K.S."/>
            <person name="Wulff B.B."/>
            <person name="Steuernagel B."/>
            <person name="Mayer K.F."/>
            <person name="Olsen O.A."/>
        </authorList>
    </citation>
    <scope>NUCLEOTIDE SEQUENCE [LARGE SCALE GENOMIC DNA]</scope>
    <source>
        <strain evidence="5">cv. AL8/78</strain>
    </source>
</reference>
<dbReference type="KEGG" id="ats:109731699"/>
<sequence length="634" mass="70948">MLRRRLLRELQACAESLPQSSNQIAFARICGCPLNLTKDSRKYCNPPISFRLPLVFRRGVVAVVAVVAGSCGVRSFQNSDVQPPARCFSGEACAAPPAKIPDSPARVLRHGLVRASAQASLLEYLHSTRGIEFMLAEHMSKNSPAFLARLLANVDTGGGADVRLSVSRFLQYHPINEFEPFFESIGLRPSELGKFLPSDLIYLKDAVELLENYQVLCDYGVPRTKIGKVYKEANEVFGYGHSVLFSKLQEYEQLGLSKSTITKLVVCCPKLLIGEANLEFLHVLDKLKASGIMLGWFRGGLSDESTHNWRRTLKMLEFLDMMGSNNKTLLVRLIKEHPRFVFGESGKKLYLLVSMLCKFGIQIDSMLQLFVQCPWVLNMKFPKNLQKSVDFLTQIGMEAFDIARVVSSCPEILGASSCQSAAIVLSTMNLSAARLCNIIKDDPMQFGTLVSKKKIAAVTKIDSFYLGEKAEFLLKIGFIENSDDMVKAMSHFRGRGDQLQERLDCLVDAGLDYEDACSMIKVAPFVLNMSVSMIKKKISYILNDIGYTLESIVAFPAIFGYSLEKMKLRFMMYKWLTENGVKIKPTNKNKVNKSMVALSTIMACSDVRFVKQFVNLHPGGLDQWQRLKNCSTIQ</sequence>
<dbReference type="InterPro" id="IPR038538">
    <property type="entry name" value="MTERF_sf"/>
</dbReference>
<evidence type="ECO:0000256" key="2">
    <source>
        <dbReference type="ARBA" id="ARBA00022472"/>
    </source>
</evidence>
<keyword evidence="5" id="KW-1185">Reference proteome</keyword>
<evidence type="ECO:0000256" key="3">
    <source>
        <dbReference type="ARBA" id="ARBA00022946"/>
    </source>
</evidence>
<reference evidence="4" key="4">
    <citation type="submission" date="2019-03" db="UniProtKB">
        <authorList>
            <consortium name="EnsemblPlants"/>
        </authorList>
    </citation>
    <scope>IDENTIFICATION</scope>
</reference>
<reference evidence="5" key="2">
    <citation type="journal article" date="2017" name="Nat. Plants">
        <title>The Aegilops tauschii genome reveals multiple impacts of transposons.</title>
        <authorList>
            <person name="Zhao G."/>
            <person name="Zou C."/>
            <person name="Li K."/>
            <person name="Wang K."/>
            <person name="Li T."/>
            <person name="Gao L."/>
            <person name="Zhang X."/>
            <person name="Wang H."/>
            <person name="Yang Z."/>
            <person name="Liu X."/>
            <person name="Jiang W."/>
            <person name="Mao L."/>
            <person name="Kong X."/>
            <person name="Jiao Y."/>
            <person name="Jia J."/>
        </authorList>
    </citation>
    <scope>NUCLEOTIDE SEQUENCE [LARGE SCALE GENOMIC DNA]</scope>
    <source>
        <strain evidence="5">cv. AL8/78</strain>
    </source>
</reference>
<dbReference type="GO" id="GO:0003676">
    <property type="term" value="F:nucleic acid binding"/>
    <property type="evidence" value="ECO:0007669"/>
    <property type="project" value="InterPro"/>
</dbReference>
<dbReference type="Gramene" id="AET7Gv20605800.1">
    <property type="protein sequence ID" value="AET7Gv20605800.1"/>
    <property type="gene ID" value="AET7Gv20605800"/>
</dbReference>
<dbReference type="SMART" id="SM00733">
    <property type="entry name" value="Mterf"/>
    <property type="match status" value="6"/>
</dbReference>
<evidence type="ECO:0008006" key="6">
    <source>
        <dbReference type="Google" id="ProtNLM"/>
    </source>
</evidence>
<protein>
    <recommendedName>
        <fullName evidence="6">mTERF domain-containing protein 1, mitochondrial</fullName>
    </recommendedName>
</protein>
<name>A0A453RJN4_AEGTS</name>
<dbReference type="Gene3D" id="1.25.70.10">
    <property type="entry name" value="Transcription termination factor 3, mitochondrial"/>
    <property type="match status" value="2"/>
</dbReference>
<keyword evidence="2" id="KW-0806">Transcription termination</keyword>
<dbReference type="STRING" id="200361.A0A453RJN4"/>
<dbReference type="OMA" id="LHCTRSF"/>
<comment type="similarity">
    <text evidence="1">Belongs to the mTERF family.</text>
</comment>
<dbReference type="EnsemblPlants" id="AET7Gv20605800.1">
    <property type="protein sequence ID" value="AET7Gv20605800.1"/>
    <property type="gene ID" value="AET7Gv20605800"/>
</dbReference>
<dbReference type="PANTHER" id="PTHR13068">
    <property type="entry name" value="CGI-12 PROTEIN-RELATED"/>
    <property type="match status" value="1"/>
</dbReference>